<dbReference type="SUPFAM" id="SSF55073">
    <property type="entry name" value="Nucleotide cyclase"/>
    <property type="match status" value="1"/>
</dbReference>
<gene>
    <name evidence="2" type="ORF">GCM10007418_19340</name>
</gene>
<dbReference type="SMART" id="SM00267">
    <property type="entry name" value="GGDEF"/>
    <property type="match status" value="1"/>
</dbReference>
<dbReference type="NCBIfam" id="TIGR00254">
    <property type="entry name" value="GGDEF"/>
    <property type="match status" value="1"/>
</dbReference>
<dbReference type="InterPro" id="IPR043128">
    <property type="entry name" value="Rev_trsase/Diguanyl_cyclase"/>
</dbReference>
<dbReference type="Gene3D" id="3.30.450.40">
    <property type="match status" value="1"/>
</dbReference>
<feature type="domain" description="GGDEF" evidence="1">
    <location>
        <begin position="211"/>
        <end position="343"/>
    </location>
</feature>
<accession>A0ABQ1PNL0</accession>
<keyword evidence="3" id="KW-1185">Reference proteome</keyword>
<dbReference type="Gene3D" id="3.30.70.270">
    <property type="match status" value="1"/>
</dbReference>
<dbReference type="CDD" id="cd01949">
    <property type="entry name" value="GGDEF"/>
    <property type="match status" value="1"/>
</dbReference>
<sequence>MKEPTLPLDEAQRQADMEALNLLDTGPDPRFDALLRLAQGVFGIRTVLVTLVDNERQWFKARRGTALSGSPRSLSFCGHAIHSDAIMEVPDALKDERFADNPLVTGQPHIRFYAGIALHAPGGSRVGTFCVLDDRPNALSVSQRQSMQDFALVLEAMFETSLLRVEQKQLLVELDGAKRRALLDPLTQLLNREGLEQMLPALESRAQRDALYVGFIYGDLDHFKQINDEHGHGVGDEVLVEVGQRLVAAIRPEDLAVRMGGEEFAVLALVKSHEQLDIVAERVRATMACPPFPVAELMLDVTISLGTAMAGSLEAMDALLLIDRADKALYQAKQAGRNRVVRG</sequence>
<dbReference type="Pfam" id="PF00990">
    <property type="entry name" value="GGDEF"/>
    <property type="match status" value="1"/>
</dbReference>
<dbReference type="InterPro" id="IPR029787">
    <property type="entry name" value="Nucleotide_cyclase"/>
</dbReference>
<dbReference type="PANTHER" id="PTHR43102">
    <property type="entry name" value="SLR1143 PROTEIN"/>
    <property type="match status" value="1"/>
</dbReference>
<protein>
    <submittedName>
        <fullName evidence="2">GGDEF domain-containing protein</fullName>
    </submittedName>
</protein>
<dbReference type="SMART" id="SM00065">
    <property type="entry name" value="GAF"/>
    <property type="match status" value="1"/>
</dbReference>
<organism evidence="2 3">
    <name type="scientific">Halopseudomonas salina</name>
    <dbReference type="NCBI Taxonomy" id="1323744"/>
    <lineage>
        <taxon>Bacteria</taxon>
        <taxon>Pseudomonadati</taxon>
        <taxon>Pseudomonadota</taxon>
        <taxon>Gammaproteobacteria</taxon>
        <taxon>Pseudomonadales</taxon>
        <taxon>Pseudomonadaceae</taxon>
        <taxon>Halopseudomonas</taxon>
    </lineage>
</organism>
<dbReference type="EMBL" id="BMFF01000003">
    <property type="protein sequence ID" value="GGD00167.1"/>
    <property type="molecule type" value="Genomic_DNA"/>
</dbReference>
<dbReference type="Proteomes" id="UP000638188">
    <property type="component" value="Unassembled WGS sequence"/>
</dbReference>
<dbReference type="InterPro" id="IPR003018">
    <property type="entry name" value="GAF"/>
</dbReference>
<dbReference type="PROSITE" id="PS50887">
    <property type="entry name" value="GGDEF"/>
    <property type="match status" value="1"/>
</dbReference>
<dbReference type="SUPFAM" id="SSF55781">
    <property type="entry name" value="GAF domain-like"/>
    <property type="match status" value="1"/>
</dbReference>
<dbReference type="RefSeq" id="WP_150278325.1">
    <property type="nucleotide sequence ID" value="NZ_BMFF01000003.1"/>
</dbReference>
<comment type="caution">
    <text evidence="2">The sequence shown here is derived from an EMBL/GenBank/DDBJ whole genome shotgun (WGS) entry which is preliminary data.</text>
</comment>
<evidence type="ECO:0000259" key="1">
    <source>
        <dbReference type="PROSITE" id="PS50887"/>
    </source>
</evidence>
<dbReference type="InterPro" id="IPR029016">
    <property type="entry name" value="GAF-like_dom_sf"/>
</dbReference>
<dbReference type="InterPro" id="IPR000160">
    <property type="entry name" value="GGDEF_dom"/>
</dbReference>
<proteinExistence type="predicted"/>
<dbReference type="PANTHER" id="PTHR43102:SF2">
    <property type="entry name" value="GAF DOMAIN-CONTAINING PROTEIN"/>
    <property type="match status" value="1"/>
</dbReference>
<evidence type="ECO:0000313" key="3">
    <source>
        <dbReference type="Proteomes" id="UP000638188"/>
    </source>
</evidence>
<dbReference type="Pfam" id="PF01590">
    <property type="entry name" value="GAF"/>
    <property type="match status" value="1"/>
</dbReference>
<name>A0ABQ1PNL0_9GAMM</name>
<reference evidence="3" key="1">
    <citation type="journal article" date="2019" name="Int. J. Syst. Evol. Microbiol.">
        <title>The Global Catalogue of Microorganisms (GCM) 10K type strain sequencing project: providing services to taxonomists for standard genome sequencing and annotation.</title>
        <authorList>
            <consortium name="The Broad Institute Genomics Platform"/>
            <consortium name="The Broad Institute Genome Sequencing Center for Infectious Disease"/>
            <person name="Wu L."/>
            <person name="Ma J."/>
        </authorList>
    </citation>
    <scope>NUCLEOTIDE SEQUENCE [LARGE SCALE GENOMIC DNA]</scope>
    <source>
        <strain evidence="3">CGMCC 1.12482</strain>
    </source>
</reference>
<evidence type="ECO:0000313" key="2">
    <source>
        <dbReference type="EMBL" id="GGD00167.1"/>
    </source>
</evidence>